<reference evidence="2 3" key="1">
    <citation type="journal article" date="2020" name="Genome Biol. Evol.">
        <title>Comparative Genomics Underlines Multiple Roles of Profftella, an Obligate Symbiont of Psyllids: Providing Toxins, Vitamins, and Carotenoids.</title>
        <authorList>
            <person name="Nakabachi A."/>
            <person name="Piel J."/>
            <person name="Malenovsky I."/>
            <person name="Hirose Y."/>
        </authorList>
    </citation>
    <scope>NUCLEOTIDE SEQUENCE [LARGE SCALE GENOMIC DNA]</scope>
    <source>
        <strain evidence="2 3">Dco</strain>
    </source>
</reference>
<dbReference type="Proteomes" id="UP000595596">
    <property type="component" value="Chromosome"/>
</dbReference>
<dbReference type="GO" id="GO:0008747">
    <property type="term" value="F:N-acetylneuraminate lyase activity"/>
    <property type="evidence" value="ECO:0007669"/>
    <property type="project" value="TreeGrafter"/>
</dbReference>
<keyword evidence="3" id="KW-1185">Reference proteome</keyword>
<accession>A0A7R6VYE1</accession>
<dbReference type="Pfam" id="PF00701">
    <property type="entry name" value="DHDPS"/>
    <property type="match status" value="1"/>
</dbReference>
<dbReference type="PANTHER" id="PTHR42849">
    <property type="entry name" value="N-ACETYLNEURAMINATE LYASE"/>
    <property type="match status" value="1"/>
</dbReference>
<dbReference type="AlphaFoldDB" id="A0A7R6VYE1"/>
<dbReference type="EMBL" id="AP023214">
    <property type="protein sequence ID" value="BCG49342.1"/>
    <property type="molecule type" value="Genomic_DNA"/>
</dbReference>
<evidence type="ECO:0000313" key="3">
    <source>
        <dbReference type="Proteomes" id="UP000595596"/>
    </source>
</evidence>
<dbReference type="GO" id="GO:0019262">
    <property type="term" value="P:N-acetylneuraminate catabolic process"/>
    <property type="evidence" value="ECO:0007669"/>
    <property type="project" value="TreeGrafter"/>
</dbReference>
<dbReference type="PRINTS" id="PR00146">
    <property type="entry name" value="DHPICSNTHASE"/>
</dbReference>
<dbReference type="InterPro" id="IPR013785">
    <property type="entry name" value="Aldolase_TIM"/>
</dbReference>
<evidence type="ECO:0000256" key="1">
    <source>
        <dbReference type="ARBA" id="ARBA00023239"/>
    </source>
</evidence>
<dbReference type="RefSeq" id="WP_201329433.1">
    <property type="nucleotide sequence ID" value="NZ_AP023214.1"/>
</dbReference>
<name>A0A7R6VYE1_CARRU</name>
<protein>
    <submittedName>
        <fullName evidence="2">4-hydroxy-tetrahydrodipicolinate synthase</fullName>
    </submittedName>
</protein>
<dbReference type="PANTHER" id="PTHR42849:SF1">
    <property type="entry name" value="N-ACETYLNEURAMINATE LYASE"/>
    <property type="match status" value="1"/>
</dbReference>
<sequence>MKKIVAIITPYKKNGKINWLNLNFLINFHIYNKTDKILILGTTGESHIFNMRDFINIVLFIKKFNFKFLFSINQNNLKIIFYKFYLLRTNNINMVLLSLPYYVLPNKISIYNYFKKLKKFGIKSIFYNIPKRTGIYINFLLYNKLINKKYIFYIKNSFNNIKNSLLLKNKKLSLLSGEDTNLCFCKKILYSGTVSVYNNIFPKTFNNINNKFIYIIKQFNYDINPVLIKNFIKKIFYIKINFVLLFGIEKIFFTQSQI</sequence>
<dbReference type="SUPFAM" id="SSF51569">
    <property type="entry name" value="Aldolase"/>
    <property type="match status" value="1"/>
</dbReference>
<evidence type="ECO:0000313" key="2">
    <source>
        <dbReference type="EMBL" id="BCG49342.1"/>
    </source>
</evidence>
<dbReference type="KEGG" id="crr:CRDco_1180"/>
<gene>
    <name evidence="2" type="primary">dapA</name>
    <name evidence="2" type="ORF">CRDco_1180</name>
</gene>
<dbReference type="InterPro" id="IPR002220">
    <property type="entry name" value="DapA-like"/>
</dbReference>
<dbReference type="Gene3D" id="3.20.20.70">
    <property type="entry name" value="Aldolase class I"/>
    <property type="match status" value="1"/>
</dbReference>
<dbReference type="GO" id="GO:0005829">
    <property type="term" value="C:cytosol"/>
    <property type="evidence" value="ECO:0007669"/>
    <property type="project" value="TreeGrafter"/>
</dbReference>
<keyword evidence="1" id="KW-0456">Lyase</keyword>
<proteinExistence type="predicted"/>
<dbReference type="SMART" id="SM01130">
    <property type="entry name" value="DHDPS"/>
    <property type="match status" value="1"/>
</dbReference>
<organism evidence="2 3">
    <name type="scientific">Candidatus Carsonella ruddii</name>
    <name type="common">Diaphorina cf. continua</name>
    <dbReference type="NCBI Taxonomy" id="2661587"/>
    <lineage>
        <taxon>Bacteria</taxon>
        <taxon>Pseudomonadati</taxon>
        <taxon>Pseudomonadota</taxon>
        <taxon>Gammaproteobacteria</taxon>
        <taxon>Oceanospirillales</taxon>
        <taxon>Halomonadaceae</taxon>
        <taxon>Zymobacter group</taxon>
        <taxon>Candidatus Carsonella</taxon>
    </lineage>
</organism>